<dbReference type="GO" id="GO:1903785">
    <property type="term" value="P:L-valine transmembrane transport"/>
    <property type="evidence" value="ECO:0007669"/>
    <property type="project" value="TreeGrafter"/>
</dbReference>
<dbReference type="EMBL" id="CP023434">
    <property type="protein sequence ID" value="AXY26372.1"/>
    <property type="molecule type" value="Genomic_DNA"/>
</dbReference>
<keyword evidence="6 8" id="KW-1133">Transmembrane helix</keyword>
<feature type="transmembrane region" description="Helical" evidence="8">
    <location>
        <begin position="183"/>
        <end position="200"/>
    </location>
</feature>
<comment type="subcellular location">
    <subcellularLocation>
        <location evidence="1">Cell membrane</location>
        <topology evidence="1">Multi-pass membrane protein</topology>
    </subcellularLocation>
</comment>
<protein>
    <submittedName>
        <fullName evidence="9">Branched-chain amino acid ABC transporter permease</fullName>
    </submittedName>
</protein>
<keyword evidence="5 8" id="KW-0812">Transmembrane</keyword>
<dbReference type="PANTHER" id="PTHR34979:SF1">
    <property type="entry name" value="INNER MEMBRANE PROTEIN YGAZ"/>
    <property type="match status" value="1"/>
</dbReference>
<dbReference type="Proteomes" id="UP000263232">
    <property type="component" value="Chromosome"/>
</dbReference>
<feature type="transmembrane region" description="Helical" evidence="8">
    <location>
        <begin position="67"/>
        <end position="87"/>
    </location>
</feature>
<evidence type="ECO:0000256" key="7">
    <source>
        <dbReference type="ARBA" id="ARBA00023136"/>
    </source>
</evidence>
<comment type="similarity">
    <text evidence="2">Belongs to the AzlC family.</text>
</comment>
<feature type="transmembrane region" description="Helical" evidence="8">
    <location>
        <begin position="12"/>
        <end position="32"/>
    </location>
</feature>
<dbReference type="Pfam" id="PF03591">
    <property type="entry name" value="AzlC"/>
    <property type="match status" value="1"/>
</dbReference>
<dbReference type="KEGG" id="abae:CL176_10425"/>
<dbReference type="RefSeq" id="WP_118991231.1">
    <property type="nucleotide sequence ID" value="NZ_CP023434.1"/>
</dbReference>
<evidence type="ECO:0000256" key="3">
    <source>
        <dbReference type="ARBA" id="ARBA00022448"/>
    </source>
</evidence>
<organism evidence="9 10">
    <name type="scientific">Suicoccus acidiformans</name>
    <dbReference type="NCBI Taxonomy" id="2036206"/>
    <lineage>
        <taxon>Bacteria</taxon>
        <taxon>Bacillati</taxon>
        <taxon>Bacillota</taxon>
        <taxon>Bacilli</taxon>
        <taxon>Lactobacillales</taxon>
        <taxon>Aerococcaceae</taxon>
        <taxon>Suicoccus</taxon>
    </lineage>
</organism>
<proteinExistence type="inferred from homology"/>
<gene>
    <name evidence="9" type="ORF">CL176_10425</name>
</gene>
<keyword evidence="3" id="KW-0813">Transport</keyword>
<reference evidence="9 10" key="1">
    <citation type="submission" date="2017-09" db="EMBL/GenBank/DDBJ databases">
        <title>Complete genome sequence of Oxytococcus suis strain ZY16052.</title>
        <authorList>
            <person name="Li F."/>
        </authorList>
    </citation>
    <scope>NUCLEOTIDE SEQUENCE [LARGE SCALE GENOMIC DNA]</scope>
    <source>
        <strain evidence="9 10">ZY16052</strain>
    </source>
</reference>
<evidence type="ECO:0000256" key="1">
    <source>
        <dbReference type="ARBA" id="ARBA00004651"/>
    </source>
</evidence>
<keyword evidence="7 8" id="KW-0472">Membrane</keyword>
<evidence type="ECO:0000256" key="2">
    <source>
        <dbReference type="ARBA" id="ARBA00010735"/>
    </source>
</evidence>
<evidence type="ECO:0000256" key="4">
    <source>
        <dbReference type="ARBA" id="ARBA00022475"/>
    </source>
</evidence>
<evidence type="ECO:0000256" key="5">
    <source>
        <dbReference type="ARBA" id="ARBA00022692"/>
    </source>
</evidence>
<sequence>MKEAFKFAFPKTVPIFAGYLFLGLSFGILAVSQGLSPSLTIFMSFLVYSGAMQFAAVPLLIGPFDPITHFFLTLIISARHVFYGITMLKPYSQMDWKKYYTIFAMTDETFSLNVALDIPAHIRQDWVFFHISWLNHLYWILGGVLGVVLGAMIPFDTTGIDFVLTALFLSIFVDQWLSTDDHTPAIIGLLSTFAMLLLFGKQHFMIPSMLLIIMTLLAQRPKDQKGGDIQ</sequence>
<dbReference type="InterPro" id="IPR011606">
    <property type="entry name" value="Brnchd-chn_aa_trnsp_permease"/>
</dbReference>
<accession>A0A347WMR5</accession>
<feature type="transmembrane region" description="Helical" evidence="8">
    <location>
        <begin position="39"/>
        <end position="61"/>
    </location>
</feature>
<name>A0A347WMR5_9LACT</name>
<evidence type="ECO:0000256" key="6">
    <source>
        <dbReference type="ARBA" id="ARBA00022989"/>
    </source>
</evidence>
<dbReference type="GO" id="GO:0005886">
    <property type="term" value="C:plasma membrane"/>
    <property type="evidence" value="ECO:0007669"/>
    <property type="project" value="UniProtKB-SubCell"/>
</dbReference>
<evidence type="ECO:0000256" key="8">
    <source>
        <dbReference type="SAM" id="Phobius"/>
    </source>
</evidence>
<keyword evidence="10" id="KW-1185">Reference proteome</keyword>
<keyword evidence="4" id="KW-1003">Cell membrane</keyword>
<evidence type="ECO:0000313" key="9">
    <source>
        <dbReference type="EMBL" id="AXY26372.1"/>
    </source>
</evidence>
<feature type="transmembrane region" description="Helical" evidence="8">
    <location>
        <begin position="136"/>
        <end position="153"/>
    </location>
</feature>
<dbReference type="PANTHER" id="PTHR34979">
    <property type="entry name" value="INNER MEMBRANE PROTEIN YGAZ"/>
    <property type="match status" value="1"/>
</dbReference>
<dbReference type="OrthoDB" id="3181706at2"/>
<dbReference type="AlphaFoldDB" id="A0A347WMR5"/>
<evidence type="ECO:0000313" key="10">
    <source>
        <dbReference type="Proteomes" id="UP000263232"/>
    </source>
</evidence>